<comment type="caution">
    <text evidence="2">The sequence shown here is derived from an EMBL/GenBank/DDBJ whole genome shotgun (WGS) entry which is preliminary data.</text>
</comment>
<name>A0A3D9HN15_9PROT</name>
<dbReference type="InterPro" id="IPR023198">
    <property type="entry name" value="PGP-like_dom2"/>
</dbReference>
<dbReference type="PANTHER" id="PTHR43316:SF8">
    <property type="entry name" value="HAD FAMILY HYDROLASE"/>
    <property type="match status" value="1"/>
</dbReference>
<dbReference type="SUPFAM" id="SSF56784">
    <property type="entry name" value="HAD-like"/>
    <property type="match status" value="1"/>
</dbReference>
<dbReference type="SFLD" id="SFLDS00003">
    <property type="entry name" value="Haloacid_Dehalogenase"/>
    <property type="match status" value="1"/>
</dbReference>
<dbReference type="InterPro" id="IPR023214">
    <property type="entry name" value="HAD_sf"/>
</dbReference>
<dbReference type="Pfam" id="PF00702">
    <property type="entry name" value="Hydrolase"/>
    <property type="match status" value="1"/>
</dbReference>
<protein>
    <submittedName>
        <fullName evidence="2">Putative hydrolase of the HAD superfamily</fullName>
    </submittedName>
</protein>
<evidence type="ECO:0000313" key="3">
    <source>
        <dbReference type="Proteomes" id="UP000256845"/>
    </source>
</evidence>
<dbReference type="InterPro" id="IPR036412">
    <property type="entry name" value="HAD-like_sf"/>
</dbReference>
<reference evidence="2 3" key="1">
    <citation type="submission" date="2018-07" db="EMBL/GenBank/DDBJ databases">
        <title>Genomic Encyclopedia of Type Strains, Phase III (KMG-III): the genomes of soil and plant-associated and newly described type strains.</title>
        <authorList>
            <person name="Whitman W."/>
        </authorList>
    </citation>
    <scope>NUCLEOTIDE SEQUENCE [LARGE SCALE GENOMIC DNA]</scope>
    <source>
        <strain evidence="2 3">CECT 8488</strain>
    </source>
</reference>
<keyword evidence="1 2" id="KW-0378">Hydrolase</keyword>
<dbReference type="AlphaFoldDB" id="A0A3D9HN15"/>
<evidence type="ECO:0000313" key="2">
    <source>
        <dbReference type="EMBL" id="RED50859.1"/>
    </source>
</evidence>
<gene>
    <name evidence="2" type="ORF">DFP90_104131</name>
</gene>
<evidence type="ECO:0000256" key="1">
    <source>
        <dbReference type="ARBA" id="ARBA00022801"/>
    </source>
</evidence>
<dbReference type="SFLD" id="SFLDG01129">
    <property type="entry name" value="C1.5:_HAD__Beta-PGM__Phosphata"/>
    <property type="match status" value="1"/>
</dbReference>
<dbReference type="Proteomes" id="UP000256845">
    <property type="component" value="Unassembled WGS sequence"/>
</dbReference>
<organism evidence="2 3">
    <name type="scientific">Aestuariispira insulae</name>
    <dbReference type="NCBI Taxonomy" id="1461337"/>
    <lineage>
        <taxon>Bacteria</taxon>
        <taxon>Pseudomonadati</taxon>
        <taxon>Pseudomonadota</taxon>
        <taxon>Alphaproteobacteria</taxon>
        <taxon>Rhodospirillales</taxon>
        <taxon>Kiloniellaceae</taxon>
        <taxon>Aestuariispira</taxon>
    </lineage>
</organism>
<dbReference type="EMBL" id="QRDW01000004">
    <property type="protein sequence ID" value="RED50859.1"/>
    <property type="molecule type" value="Genomic_DNA"/>
</dbReference>
<accession>A0A3D9HN15</accession>
<dbReference type="InterPro" id="IPR051540">
    <property type="entry name" value="S-2-haloacid_dehalogenase"/>
</dbReference>
<dbReference type="Gene3D" id="1.10.150.240">
    <property type="entry name" value="Putative phosphatase, domain 2"/>
    <property type="match status" value="1"/>
</dbReference>
<sequence length="235" mass="26722">MLRLIAFDADDTLWHTEDMFQDTQKRLGDILEQYAPREKVDAALGKTEKQNIKLFGYGIKGFTLSMVETAIDLSDGRIEAQQIHEIVMMGKKMLDAPMRLFIGVEDVLRTLKQRYLLAIITKGDLLDQTNKVYKSGLADLFDYVEVVSEKDVATYSALFQEWSIDPASVMMIGNSVPSDIVPVLELGGHAVHIPYEMTAVHEIHHKDPTHQNFTRLTDICEIPDLIDQMELRELI</sequence>
<dbReference type="GO" id="GO:0016787">
    <property type="term" value="F:hydrolase activity"/>
    <property type="evidence" value="ECO:0007669"/>
    <property type="project" value="UniProtKB-KW"/>
</dbReference>
<proteinExistence type="predicted"/>
<dbReference type="RefSeq" id="WP_181905319.1">
    <property type="nucleotide sequence ID" value="NZ_QRDW01000004.1"/>
</dbReference>
<dbReference type="PANTHER" id="PTHR43316">
    <property type="entry name" value="HYDROLASE, HALOACID DELAHOGENASE-RELATED"/>
    <property type="match status" value="1"/>
</dbReference>
<keyword evidence="3" id="KW-1185">Reference proteome</keyword>
<dbReference type="Gene3D" id="3.40.50.1000">
    <property type="entry name" value="HAD superfamily/HAD-like"/>
    <property type="match status" value="1"/>
</dbReference>